<dbReference type="Gene3D" id="1.10.1740.10">
    <property type="match status" value="1"/>
</dbReference>
<dbReference type="InterPro" id="IPR007627">
    <property type="entry name" value="RNA_pol_sigma70_r2"/>
</dbReference>
<dbReference type="PIRSF" id="PIRSF000770">
    <property type="entry name" value="RNA_pol_sigma-SigE/K"/>
    <property type="match status" value="1"/>
</dbReference>
<dbReference type="NCBIfam" id="NF005413">
    <property type="entry name" value="PRK06986.1"/>
    <property type="match status" value="1"/>
</dbReference>
<protein>
    <submittedName>
        <fullName evidence="6">FliA/WhiG family RNA polymerase sigma factor</fullName>
    </submittedName>
</protein>
<dbReference type="PANTHER" id="PTHR30385">
    <property type="entry name" value="SIGMA FACTOR F FLAGELLAR"/>
    <property type="match status" value="1"/>
</dbReference>
<dbReference type="OrthoDB" id="9799825at2"/>
<dbReference type="CDD" id="cd06171">
    <property type="entry name" value="Sigma70_r4"/>
    <property type="match status" value="1"/>
</dbReference>
<dbReference type="InterPro" id="IPR000943">
    <property type="entry name" value="RNA_pol_sigma70"/>
</dbReference>
<name>A0A4V2NWA4_9ACTN</name>
<dbReference type="NCBIfam" id="TIGR02937">
    <property type="entry name" value="sigma70-ECF"/>
    <property type="match status" value="1"/>
</dbReference>
<evidence type="ECO:0000256" key="2">
    <source>
        <dbReference type="ARBA" id="ARBA00023082"/>
    </source>
</evidence>
<evidence type="ECO:0000256" key="4">
    <source>
        <dbReference type="ARBA" id="ARBA00023163"/>
    </source>
</evidence>
<gene>
    <name evidence="6" type="ORF">E0L93_07840</name>
</gene>
<reference evidence="6 7" key="1">
    <citation type="submission" date="2019-03" db="EMBL/GenBank/DDBJ databases">
        <title>Whole genome sequence of a novel Rubrobacter taiwanensis strain, isolated from Yellowstone National Park.</title>
        <authorList>
            <person name="Freed S."/>
            <person name="Ramaley R.F."/>
            <person name="Kyndt J.A."/>
        </authorList>
    </citation>
    <scope>NUCLEOTIDE SEQUENCE [LARGE SCALE GENOMIC DNA]</scope>
    <source>
        <strain evidence="6 7">Yellowstone</strain>
    </source>
</reference>
<dbReference type="GO" id="GO:0003677">
    <property type="term" value="F:DNA binding"/>
    <property type="evidence" value="ECO:0007669"/>
    <property type="project" value="UniProtKB-KW"/>
</dbReference>
<feature type="domain" description="RNA polymerase sigma-70" evidence="5">
    <location>
        <begin position="69"/>
        <end position="82"/>
    </location>
</feature>
<evidence type="ECO:0000313" key="7">
    <source>
        <dbReference type="Proteomes" id="UP000295244"/>
    </source>
</evidence>
<dbReference type="InterPro" id="IPR007630">
    <property type="entry name" value="RNA_pol_sigma70_r4"/>
</dbReference>
<dbReference type="Pfam" id="PF04539">
    <property type="entry name" value="Sigma70_r3"/>
    <property type="match status" value="1"/>
</dbReference>
<dbReference type="SUPFAM" id="SSF88659">
    <property type="entry name" value="Sigma3 and sigma4 domains of RNA polymerase sigma factors"/>
    <property type="match status" value="2"/>
</dbReference>
<dbReference type="GO" id="GO:0016987">
    <property type="term" value="F:sigma factor activity"/>
    <property type="evidence" value="ECO:0007669"/>
    <property type="project" value="UniProtKB-KW"/>
</dbReference>
<dbReference type="InterPro" id="IPR013324">
    <property type="entry name" value="RNA_pol_sigma_r3/r4-like"/>
</dbReference>
<proteinExistence type="predicted"/>
<keyword evidence="7" id="KW-1185">Reference proteome</keyword>
<keyword evidence="1" id="KW-0805">Transcription regulation</keyword>
<evidence type="ECO:0000259" key="5">
    <source>
        <dbReference type="PROSITE" id="PS00715"/>
    </source>
</evidence>
<dbReference type="SUPFAM" id="SSF88946">
    <property type="entry name" value="Sigma2 domain of RNA polymerase sigma factors"/>
    <property type="match status" value="1"/>
</dbReference>
<accession>A0A4V2NWA4</accession>
<organism evidence="6 7">
    <name type="scientific">Rubrobacter taiwanensis</name>
    <dbReference type="NCBI Taxonomy" id="185139"/>
    <lineage>
        <taxon>Bacteria</taxon>
        <taxon>Bacillati</taxon>
        <taxon>Actinomycetota</taxon>
        <taxon>Rubrobacteria</taxon>
        <taxon>Rubrobacterales</taxon>
        <taxon>Rubrobacteraceae</taxon>
        <taxon>Rubrobacter</taxon>
    </lineage>
</organism>
<dbReference type="GO" id="GO:0003899">
    <property type="term" value="F:DNA-directed RNA polymerase activity"/>
    <property type="evidence" value="ECO:0007669"/>
    <property type="project" value="InterPro"/>
</dbReference>
<evidence type="ECO:0000313" key="6">
    <source>
        <dbReference type="EMBL" id="TCJ16642.1"/>
    </source>
</evidence>
<dbReference type="NCBIfam" id="TIGR02479">
    <property type="entry name" value="FliA_WhiG"/>
    <property type="match status" value="1"/>
</dbReference>
<dbReference type="Pfam" id="PF04542">
    <property type="entry name" value="Sigma70_r2"/>
    <property type="match status" value="1"/>
</dbReference>
<keyword evidence="4" id="KW-0804">Transcription</keyword>
<dbReference type="GO" id="GO:0006352">
    <property type="term" value="P:DNA-templated transcription initiation"/>
    <property type="evidence" value="ECO:0007669"/>
    <property type="project" value="InterPro"/>
</dbReference>
<dbReference type="PRINTS" id="PR00046">
    <property type="entry name" value="SIGMA70FCT"/>
</dbReference>
<dbReference type="Proteomes" id="UP000295244">
    <property type="component" value="Unassembled WGS sequence"/>
</dbReference>
<dbReference type="InterPro" id="IPR014284">
    <property type="entry name" value="RNA_pol_sigma-70_dom"/>
</dbReference>
<dbReference type="AlphaFoldDB" id="A0A4V2NWA4"/>
<dbReference type="PANTHER" id="PTHR30385:SF7">
    <property type="entry name" value="RNA POLYMERASE SIGMA FACTOR FLIA"/>
    <property type="match status" value="1"/>
</dbReference>
<dbReference type="Pfam" id="PF04545">
    <property type="entry name" value="Sigma70_r4"/>
    <property type="match status" value="1"/>
</dbReference>
<dbReference type="PROSITE" id="PS00715">
    <property type="entry name" value="SIGMA70_1"/>
    <property type="match status" value="1"/>
</dbReference>
<sequence length="272" mass="31761">MTRETLGSLWQRYFEARRRLAEADASRGRELRRRADGYRDRLVTNYSPLVKYVAGRVYARVGKHLDLGDLISWGLVGLLEAVESFEPERNVKFESYAISKIRWAMLNEIRQQDWVPRSVRRRAQDVERATNALIHRLRRTPSDEEVAEELGISFEEYRRFQSQYSRSQVASLEARIEGEEGVEFQSLIADTGAPDPQSWADRRELREQLIAAIETLDDRERLVAMFYFYEGLTLKEIGRAMNLTEGRVSQIRQKALRKLREHLAHHPVALNL</sequence>
<dbReference type="EMBL" id="SKBU01000015">
    <property type="protein sequence ID" value="TCJ16642.1"/>
    <property type="molecule type" value="Genomic_DNA"/>
</dbReference>
<dbReference type="InterPro" id="IPR007624">
    <property type="entry name" value="RNA_pol_sigma70_r3"/>
</dbReference>
<dbReference type="InterPro" id="IPR013325">
    <property type="entry name" value="RNA_pol_sigma_r2"/>
</dbReference>
<dbReference type="RefSeq" id="WP_132690683.1">
    <property type="nucleotide sequence ID" value="NZ_SKBU01000015.1"/>
</dbReference>
<keyword evidence="3" id="KW-0238">DNA-binding</keyword>
<evidence type="ECO:0000256" key="3">
    <source>
        <dbReference type="ARBA" id="ARBA00023125"/>
    </source>
</evidence>
<dbReference type="Gene3D" id="1.20.140.160">
    <property type="match status" value="1"/>
</dbReference>
<dbReference type="InterPro" id="IPR012845">
    <property type="entry name" value="RNA_pol_sigma_FliA_WhiG"/>
</dbReference>
<evidence type="ECO:0000256" key="1">
    <source>
        <dbReference type="ARBA" id="ARBA00023015"/>
    </source>
</evidence>
<keyword evidence="2" id="KW-0731">Sigma factor</keyword>
<comment type="caution">
    <text evidence="6">The sequence shown here is derived from an EMBL/GenBank/DDBJ whole genome shotgun (WGS) entry which is preliminary data.</text>
</comment>